<reference evidence="3" key="1">
    <citation type="submission" date="2019-07" db="EMBL/GenBank/DDBJ databases">
        <title>Annotation for the trematode Paragonimus miyazaki's.</title>
        <authorList>
            <person name="Choi Y.-J."/>
        </authorList>
    </citation>
    <scope>NUCLEOTIDE SEQUENCE</scope>
    <source>
        <strain evidence="3">Japan</strain>
    </source>
</reference>
<dbReference type="EMBL" id="JTDE01021865">
    <property type="protein sequence ID" value="KAF7232364.1"/>
    <property type="molecule type" value="Genomic_DNA"/>
</dbReference>
<feature type="compositionally biased region" description="Polar residues" evidence="2">
    <location>
        <begin position="185"/>
        <end position="198"/>
    </location>
</feature>
<dbReference type="Proteomes" id="UP000822476">
    <property type="component" value="Unassembled WGS sequence"/>
</dbReference>
<keyword evidence="1" id="KW-0175">Coiled coil</keyword>
<proteinExistence type="predicted"/>
<feature type="coiled-coil region" evidence="1">
    <location>
        <begin position="335"/>
        <end position="401"/>
    </location>
</feature>
<name>A0A8S9YIB3_9TREM</name>
<comment type="caution">
    <text evidence="3">The sequence shown here is derived from an EMBL/GenBank/DDBJ whole genome shotgun (WGS) entry which is preliminary data.</text>
</comment>
<feature type="region of interest" description="Disordered" evidence="2">
    <location>
        <begin position="473"/>
        <end position="521"/>
    </location>
</feature>
<gene>
    <name evidence="3" type="ORF">EG68_11464</name>
</gene>
<dbReference type="OrthoDB" id="6244380at2759"/>
<feature type="region of interest" description="Disordered" evidence="2">
    <location>
        <begin position="134"/>
        <end position="198"/>
    </location>
</feature>
<evidence type="ECO:0000313" key="3">
    <source>
        <dbReference type="EMBL" id="KAF7232364.1"/>
    </source>
</evidence>
<feature type="compositionally biased region" description="Polar residues" evidence="2">
    <location>
        <begin position="134"/>
        <end position="171"/>
    </location>
</feature>
<evidence type="ECO:0000256" key="1">
    <source>
        <dbReference type="SAM" id="Coils"/>
    </source>
</evidence>
<evidence type="ECO:0000313" key="4">
    <source>
        <dbReference type="Proteomes" id="UP000822476"/>
    </source>
</evidence>
<feature type="compositionally biased region" description="Polar residues" evidence="2">
    <location>
        <begin position="473"/>
        <end position="487"/>
    </location>
</feature>
<accession>A0A8S9YIB3</accession>
<sequence>MARWLPVGFIPFFWGSHLGHNQYPQVRVITSLHEAWEDSVVVPILGTCIYDISFRSSFISACSSMNPYSFKRFLQNPERPRHPVQLVRSDANNILVHGELPDCVQGPNSTLQQSVVPDLNPVLSQLAESVSANSSQPAIPTSRFANTIPSPSSSSELNTTYSDGLTASSGRPTPPPVTLPDIHPCNTTEETSRRTPSPVYNTRTLDILHGGLPDFLLNRFSETVTLNYRQSLRTPCIFEHRGKRVTRVASLPPTFKENVLHSSRILSRSHDRLLLNGCQVDCFSNTTHQALLNSASATNALESRGSVLLSNLKVDLCQPPAAQCIACGGVKSQVVAEQQQQIHKLLLRQAELEDQLDRTKSMLADRELLLVTLRAEFEVVERQAELRIKALEHELAKEKLQSAQDRWLAVQLKNQQDRRNGNESGPSTSVWNHSIPVPLCPFSNYGDPFESMRTHTWTAADLSAVWPLFDPVTENSNTTEPDSNTVRSRGEPHALVDSPDNPPYPGGDLPPNCISAPFERS</sequence>
<keyword evidence="4" id="KW-1185">Reference proteome</keyword>
<organism evidence="3 4">
    <name type="scientific">Paragonimus skrjabini miyazakii</name>
    <dbReference type="NCBI Taxonomy" id="59628"/>
    <lineage>
        <taxon>Eukaryota</taxon>
        <taxon>Metazoa</taxon>
        <taxon>Spiralia</taxon>
        <taxon>Lophotrochozoa</taxon>
        <taxon>Platyhelminthes</taxon>
        <taxon>Trematoda</taxon>
        <taxon>Digenea</taxon>
        <taxon>Plagiorchiida</taxon>
        <taxon>Troglotremata</taxon>
        <taxon>Troglotrematidae</taxon>
        <taxon>Paragonimus</taxon>
    </lineage>
</organism>
<protein>
    <submittedName>
        <fullName evidence="3">Uncharacterized protein</fullName>
    </submittedName>
</protein>
<evidence type="ECO:0000256" key="2">
    <source>
        <dbReference type="SAM" id="MobiDB-lite"/>
    </source>
</evidence>
<dbReference type="AlphaFoldDB" id="A0A8S9YIB3"/>